<name>A0A5J5A834_9ASTE</name>
<organism evidence="4 5">
    <name type="scientific">Nyssa sinensis</name>
    <dbReference type="NCBI Taxonomy" id="561372"/>
    <lineage>
        <taxon>Eukaryota</taxon>
        <taxon>Viridiplantae</taxon>
        <taxon>Streptophyta</taxon>
        <taxon>Embryophyta</taxon>
        <taxon>Tracheophyta</taxon>
        <taxon>Spermatophyta</taxon>
        <taxon>Magnoliopsida</taxon>
        <taxon>eudicotyledons</taxon>
        <taxon>Gunneridae</taxon>
        <taxon>Pentapetalae</taxon>
        <taxon>asterids</taxon>
        <taxon>Cornales</taxon>
        <taxon>Nyssaceae</taxon>
        <taxon>Nyssa</taxon>
    </lineage>
</organism>
<sequence length="362" mass="39308">MALDPLQFLISNLNSIVTIKLDLMNYLTWKAQISATLDVYDLLGYVDGLIPMPSEQIEVTVGDAAQRVANPRFTEWKRADLHLRSAINATIRPSLLPHVVNLKHAFETTQTLIASSENPPDAQWFFDSGATHHVTSNVENLQQLEHYIGAQKVVVGNGKHLDIEHRGDGILPYTNKTSTQCKFFFRGSSKNGLYPVYNAFKSFTSIPASSNSSASSAFHTVVPICSQDVSSSASSTTSSSLPSQPDVIPNPTHPVIPSFQPSTSTDLFPSNTSASSPIDIFSSPSSHPINNSSPTLHQSFSTTLADPFILAPNVTTSLPSSVTLPPSSSLNTHPMTTRSKAGIFKPKHSFIPYSFSSTVHHF</sequence>
<feature type="domain" description="Retrovirus-related Pol polyprotein from transposon TNT 1-94-like beta-barrel" evidence="3">
    <location>
        <begin position="124"/>
        <end position="175"/>
    </location>
</feature>
<dbReference type="PANTHER" id="PTHR47481">
    <property type="match status" value="1"/>
</dbReference>
<feature type="region of interest" description="Disordered" evidence="1">
    <location>
        <begin position="233"/>
        <end position="253"/>
    </location>
</feature>
<protein>
    <submittedName>
        <fullName evidence="4">Uncharacterized protein</fullName>
    </submittedName>
</protein>
<feature type="domain" description="Retrotransposon Copia-like N-terminal" evidence="2">
    <location>
        <begin position="15"/>
        <end position="53"/>
    </location>
</feature>
<dbReference type="OrthoDB" id="1937754at2759"/>
<dbReference type="InterPro" id="IPR029472">
    <property type="entry name" value="Copia-like_N"/>
</dbReference>
<evidence type="ECO:0000259" key="2">
    <source>
        <dbReference type="Pfam" id="PF14244"/>
    </source>
</evidence>
<evidence type="ECO:0000259" key="3">
    <source>
        <dbReference type="Pfam" id="PF22936"/>
    </source>
</evidence>
<dbReference type="Pfam" id="PF22936">
    <property type="entry name" value="Pol_BBD"/>
    <property type="match status" value="1"/>
</dbReference>
<dbReference type="Pfam" id="PF14244">
    <property type="entry name" value="Retrotran_gag_3"/>
    <property type="match status" value="1"/>
</dbReference>
<dbReference type="AlphaFoldDB" id="A0A5J5A834"/>
<evidence type="ECO:0000313" key="4">
    <source>
        <dbReference type="EMBL" id="KAA8526012.1"/>
    </source>
</evidence>
<proteinExistence type="predicted"/>
<dbReference type="InterPro" id="IPR054722">
    <property type="entry name" value="PolX-like_BBD"/>
</dbReference>
<reference evidence="4 5" key="1">
    <citation type="submission" date="2019-09" db="EMBL/GenBank/DDBJ databases">
        <title>A chromosome-level genome assembly of the Chinese tupelo Nyssa sinensis.</title>
        <authorList>
            <person name="Yang X."/>
            <person name="Kang M."/>
            <person name="Yang Y."/>
            <person name="Xiong H."/>
            <person name="Wang M."/>
            <person name="Zhang Z."/>
            <person name="Wang Z."/>
            <person name="Wu H."/>
            <person name="Ma T."/>
            <person name="Liu J."/>
            <person name="Xi Z."/>
        </authorList>
    </citation>
    <scope>NUCLEOTIDE SEQUENCE [LARGE SCALE GENOMIC DNA]</scope>
    <source>
        <strain evidence="4">J267</strain>
        <tissue evidence="4">Leaf</tissue>
    </source>
</reference>
<dbReference type="EMBL" id="CM018046">
    <property type="protein sequence ID" value="KAA8526012.1"/>
    <property type="molecule type" value="Genomic_DNA"/>
</dbReference>
<keyword evidence="5" id="KW-1185">Reference proteome</keyword>
<dbReference type="Proteomes" id="UP000325577">
    <property type="component" value="Linkage Group LG3"/>
</dbReference>
<evidence type="ECO:0000256" key="1">
    <source>
        <dbReference type="SAM" id="MobiDB-lite"/>
    </source>
</evidence>
<evidence type="ECO:0000313" key="5">
    <source>
        <dbReference type="Proteomes" id="UP000325577"/>
    </source>
</evidence>
<feature type="compositionally biased region" description="Low complexity" evidence="1">
    <location>
        <begin position="233"/>
        <end position="246"/>
    </location>
</feature>
<accession>A0A5J5A834</accession>
<gene>
    <name evidence="4" type="ORF">F0562_007888</name>
</gene>
<dbReference type="PANTHER" id="PTHR47481:SF30">
    <property type="entry name" value="CCHC-TYPE DOMAIN-CONTAINING PROTEIN"/>
    <property type="match status" value="1"/>
</dbReference>